<sequence length="80" mass="8685">MSASFGGDSSGNVSIFDTEQRLGVFDADVEASMTAGYCPEIVGRATLSAIRIAADFRGLDFRFSLERGVPWVPQQQPQQQ</sequence>
<proteinExistence type="predicted"/>
<name>A0A5N6NWY8_9ASTR</name>
<protein>
    <submittedName>
        <fullName evidence="1">Uncharacterized protein</fullName>
    </submittedName>
</protein>
<dbReference type="AlphaFoldDB" id="A0A5N6NWY8"/>
<dbReference type="Proteomes" id="UP000326396">
    <property type="component" value="Linkage Group LG16"/>
</dbReference>
<reference evidence="1 2" key="1">
    <citation type="submission" date="2019-05" db="EMBL/GenBank/DDBJ databases">
        <title>Mikania micrantha, genome provides insights into the molecular mechanism of rapid growth.</title>
        <authorList>
            <person name="Liu B."/>
        </authorList>
    </citation>
    <scope>NUCLEOTIDE SEQUENCE [LARGE SCALE GENOMIC DNA]</scope>
    <source>
        <strain evidence="1">NLD-2019</strain>
        <tissue evidence="1">Leaf</tissue>
    </source>
</reference>
<organism evidence="1 2">
    <name type="scientific">Mikania micrantha</name>
    <name type="common">bitter vine</name>
    <dbReference type="NCBI Taxonomy" id="192012"/>
    <lineage>
        <taxon>Eukaryota</taxon>
        <taxon>Viridiplantae</taxon>
        <taxon>Streptophyta</taxon>
        <taxon>Embryophyta</taxon>
        <taxon>Tracheophyta</taxon>
        <taxon>Spermatophyta</taxon>
        <taxon>Magnoliopsida</taxon>
        <taxon>eudicotyledons</taxon>
        <taxon>Gunneridae</taxon>
        <taxon>Pentapetalae</taxon>
        <taxon>asterids</taxon>
        <taxon>campanulids</taxon>
        <taxon>Asterales</taxon>
        <taxon>Asteraceae</taxon>
        <taxon>Asteroideae</taxon>
        <taxon>Heliantheae alliance</taxon>
        <taxon>Eupatorieae</taxon>
        <taxon>Mikania</taxon>
    </lineage>
</organism>
<evidence type="ECO:0000313" key="2">
    <source>
        <dbReference type="Proteomes" id="UP000326396"/>
    </source>
</evidence>
<comment type="caution">
    <text evidence="1">The sequence shown here is derived from an EMBL/GenBank/DDBJ whole genome shotgun (WGS) entry which is preliminary data.</text>
</comment>
<evidence type="ECO:0000313" key="1">
    <source>
        <dbReference type="EMBL" id="KAD5508211.1"/>
    </source>
</evidence>
<gene>
    <name evidence="1" type="ORF">E3N88_15914</name>
</gene>
<keyword evidence="2" id="KW-1185">Reference proteome</keyword>
<accession>A0A5N6NWY8</accession>
<dbReference type="EMBL" id="SZYD01000008">
    <property type="protein sequence ID" value="KAD5508211.1"/>
    <property type="molecule type" value="Genomic_DNA"/>
</dbReference>